<sequence>MHSQAVSAAGPTQPGPQPWASGRGARWDLLLRAVSRPCRRSSWDVWGGKGPCAHRQREPGEGPQPSWPGTWKHAWSTDQGPGRDMLSSWPHFRMPLPCPSPDPAHPAPPGDGGGSAGADAGDFGLDPEALGARKEPAGEQRGQSPSQRPGGQEAQGSRLEPRGLLSQHQPPAMNEAIRDHPAPVDLPHEQLLVTAKCEPRWTRSKRRGFHCSGFRSSDGVPSPCLAFLPVPTGLGTNHSEASIQPPSWLRRQTLGSSWPGLPPPPFQMLLPDASKQLSPQFTLCRFSHPCPSLTKSTSRKAGRQADRETLSEPLLHRLICACDKIYETVF</sequence>
<reference evidence="3" key="1">
    <citation type="submission" date="2025-08" db="UniProtKB">
        <authorList>
            <consortium name="RefSeq"/>
        </authorList>
    </citation>
    <scope>IDENTIFICATION</scope>
    <source>
        <tissue evidence="3">Ear skin</tissue>
    </source>
</reference>
<evidence type="ECO:0000256" key="1">
    <source>
        <dbReference type="SAM" id="MobiDB-lite"/>
    </source>
</evidence>
<protein>
    <submittedName>
        <fullName evidence="3">Uncharacterized protein LOC116657505 isoform X1</fullName>
    </submittedName>
</protein>
<dbReference type="GeneID" id="116657505"/>
<evidence type="ECO:0000313" key="2">
    <source>
        <dbReference type="Proteomes" id="UP000694856"/>
    </source>
</evidence>
<proteinExistence type="predicted"/>
<dbReference type="Proteomes" id="UP000694856">
    <property type="component" value="Chromosome 18"/>
</dbReference>
<name>A0A8B8RFF2_CAMFR</name>
<feature type="compositionally biased region" description="Low complexity" evidence="1">
    <location>
        <begin position="117"/>
        <end position="127"/>
    </location>
</feature>
<organism evidence="2 3">
    <name type="scientific">Camelus ferus</name>
    <name type="common">Wild bactrian camel</name>
    <name type="synonym">Camelus bactrianus ferus</name>
    <dbReference type="NCBI Taxonomy" id="419612"/>
    <lineage>
        <taxon>Eukaryota</taxon>
        <taxon>Metazoa</taxon>
        <taxon>Chordata</taxon>
        <taxon>Craniata</taxon>
        <taxon>Vertebrata</taxon>
        <taxon>Euteleostomi</taxon>
        <taxon>Mammalia</taxon>
        <taxon>Eutheria</taxon>
        <taxon>Laurasiatheria</taxon>
        <taxon>Artiodactyla</taxon>
        <taxon>Tylopoda</taxon>
        <taxon>Camelidae</taxon>
        <taxon>Camelus</taxon>
    </lineage>
</organism>
<accession>A0A8B8RFF2</accession>
<keyword evidence="2" id="KW-1185">Reference proteome</keyword>
<evidence type="ECO:0000313" key="3">
    <source>
        <dbReference type="RefSeq" id="XP_032315829.1"/>
    </source>
</evidence>
<gene>
    <name evidence="3" type="primary">LOC116657505</name>
</gene>
<feature type="region of interest" description="Disordered" evidence="1">
    <location>
        <begin position="42"/>
        <end position="158"/>
    </location>
</feature>
<feature type="compositionally biased region" description="Pro residues" evidence="1">
    <location>
        <begin position="96"/>
        <end position="109"/>
    </location>
</feature>
<feature type="region of interest" description="Disordered" evidence="1">
    <location>
        <begin position="1"/>
        <end position="23"/>
    </location>
</feature>
<dbReference type="RefSeq" id="XP_032315829.1">
    <property type="nucleotide sequence ID" value="XM_032459938.1"/>
</dbReference>
<dbReference type="KEGG" id="cfr:116657505"/>
<dbReference type="AlphaFoldDB" id="A0A8B8RFF2"/>